<evidence type="ECO:0000313" key="2">
    <source>
        <dbReference type="Proteomes" id="UP001148662"/>
    </source>
</evidence>
<accession>A0ACC1TAL4</accession>
<proteinExistence type="predicted"/>
<protein>
    <submittedName>
        <fullName evidence="1">Uncharacterized protein</fullName>
    </submittedName>
</protein>
<keyword evidence="2" id="KW-1185">Reference proteome</keyword>
<gene>
    <name evidence="1" type="ORF">NM688_g1649</name>
</gene>
<organism evidence="1 2">
    <name type="scientific">Phlebia brevispora</name>
    <dbReference type="NCBI Taxonomy" id="194682"/>
    <lineage>
        <taxon>Eukaryota</taxon>
        <taxon>Fungi</taxon>
        <taxon>Dikarya</taxon>
        <taxon>Basidiomycota</taxon>
        <taxon>Agaricomycotina</taxon>
        <taxon>Agaricomycetes</taxon>
        <taxon>Polyporales</taxon>
        <taxon>Meruliaceae</taxon>
        <taxon>Phlebia</taxon>
    </lineage>
</organism>
<dbReference type="EMBL" id="JANHOG010000184">
    <property type="protein sequence ID" value="KAJ3557106.1"/>
    <property type="molecule type" value="Genomic_DNA"/>
</dbReference>
<reference evidence="1" key="1">
    <citation type="submission" date="2022-07" db="EMBL/GenBank/DDBJ databases">
        <title>Genome Sequence of Phlebia brevispora.</title>
        <authorList>
            <person name="Buettner E."/>
        </authorList>
    </citation>
    <scope>NUCLEOTIDE SEQUENCE</scope>
    <source>
        <strain evidence="1">MPL23</strain>
    </source>
</reference>
<name>A0ACC1TAL4_9APHY</name>
<sequence>MTSAATHFDAPDVYRAELSRHSGNWLGHPLWYPDPDEGEEVQIGDVGYIFEGRFRRIFNAVHLAGSTPPPDFAPLEYEKRLHDNRASLPAGPLASASVKILEVQGAVEGTIGGVSVGATCTFQCSSHQGAILHLKEPAHGLCVVPNKRFPNYMKKHHRNWMQLADTLELEVPSENIILVRGWVKSSEWAVAAFKSSAQTTSASINASFNPVPTAGFQFKVTARNAMMDASNTGPRRPQSALGYYASTSSLDSPHLSSNQCIFLRYYKIKYRWVLPDKIKAAAGPAHLPDAPPGDHSHAVAATEITVETEAPESTMQHDGAPLDALLDYILEYSDAEVAIASEGDLEELFMDDVIPTDTPNYLRIHRPLISVDEDKVGMLSLESLVLGQQRHRRIQAQQAPNDEEADLSRRHAMYNAQGTREGVTLADGKTLQWYDTVLKDPEAEGVAINSFSVSRNGERILTSSDNNVIKLWDLRTGEDLHDFIEHQDSVLSVAFSPDGTKFISGSADTTAVLWDIDNTQIISTLREHQAWVCVCIWDAHGTKADEIKDDECLLDHLVRHTTDPVILHDEVLNIMLAGRDTTAGMMTVTVYFLSQYPNVLKRLREEILEKVGPTNRPTYDDIREMKYLRAVLNESMRLYPAVPWNMRYAVQDALLPNSEPNGKPFYIPAGASVSYSVHCMHRRKDYWGPDAEEFDPDRFLDYRLHKYLTPNPFIFLPFNAGPRICLGQQFAYNEMSFFIIRLLQNFETISLDIDAQPPDTRPPAEWAGAPGRKGVEKFWPKAHLTVYADGGLWVKFKEESTLSSDQHFSILTCEPLRGSHAALDGAKLPVSTMFALPQAYGLFLQQIFFLISPAVLIAGIVSLVTRRIGIDLPLWAIAIGSVFSLPFVHRIRAWSYYRSMQHKAARLGAVLPPQWRTSKIGNTDVLRMLMEAWREGFLSDHLWEKMHELGQTYMVYVLWDPNYVTSDANVVKTILATDFGNYVKGPKFRTPMKSVLGSGVFNSDGSCDMWKFHRSMTRPFFSRERISHFELFDKYAERAMKRMKERMNSGYAVDFQDLISRFTLDSASEFPSSAHPVNSLESSLPYPFHAPASLREQPPTQAEEFAKAFAAAQTVISARARLGHIWPWFELAGSKTAPFMRVVDAFLQPILEEALRKAKEEKASGKGVEKKDGVLEDDDTLLDYLVRYTSDPIVLHDEVLNIMIAGRDTTAATLTIVVYFLSQYPDVLRRLREEILNQVGPSRRPTYDDIREMKFLRAVLNETLRLYPSVPWNVRYAVNDGTIPSSDPEKPFFVAAGTPVSYSVHCMHRRKDYWGPDAEEFDPDRFIDERLHKYLTPNPFIFLPFNAGPRICLASNSRTTRCRSSSSGSCSTSTLSRSTWTPSRPRRVPGRSGKGLPGTEGCREVRGRRRI</sequence>
<comment type="caution">
    <text evidence="1">The sequence shown here is derived from an EMBL/GenBank/DDBJ whole genome shotgun (WGS) entry which is preliminary data.</text>
</comment>
<evidence type="ECO:0000313" key="1">
    <source>
        <dbReference type="EMBL" id="KAJ3557106.1"/>
    </source>
</evidence>
<dbReference type="Proteomes" id="UP001148662">
    <property type="component" value="Unassembled WGS sequence"/>
</dbReference>